<evidence type="ECO:0000313" key="1">
    <source>
        <dbReference type="EMBL" id="MDS0222453.1"/>
    </source>
</evidence>
<gene>
    <name evidence="1" type="ORF">NDI54_13990</name>
</gene>
<dbReference type="AlphaFoldDB" id="A0AAE4JHF1"/>
<dbReference type="Gene3D" id="3.40.50.11440">
    <property type="match status" value="1"/>
</dbReference>
<name>A0AAE4JHF1_9EURY</name>
<dbReference type="EMBL" id="JAMQOM010000005">
    <property type="protein sequence ID" value="MDS0222453.1"/>
    <property type="molecule type" value="Genomic_DNA"/>
</dbReference>
<protein>
    <submittedName>
        <fullName evidence="1">DUF362 domain-containing protein</fullName>
    </submittedName>
</protein>
<evidence type="ECO:0000313" key="2">
    <source>
        <dbReference type="Proteomes" id="UP001253439"/>
    </source>
</evidence>
<keyword evidence="2" id="KW-1185">Reference proteome</keyword>
<sequence length="440" mass="47125">MSEIPLTVPEPERLAAANDAVRTDLPRFAPAAVEWETESIADVTAAGRAAVDDLPALDSLPPGAEIAITAGSRGIRDFPPMLAGVIEALQDSGYEPFVFPSMGSHGGATADGQRAVLADLGMTPDSLGCPVRSSMATVEVGQDDDRTVYVDAHAADADAILIANRVKPHTDFTDTIESGLCKMAVIGMGKHDGAEMMHNAGLRGDMGNEIRERAAILFDELPIIGGIALVENAHDRATHIEGVPTDQILEREAELLERAYRELPMLPVEDLDLLIVDEMGKEVSGTGLDTNVIGRTYFEGETEPERPKYTRIYVRSLTPPSHGNGLGIGLADMVHEDLVRDLDLGDTYVNIATSGETKRTKIPLIVPDDESALLLAPSITGTPDPEELRIARIPNTMEPGQLFVSEPVANDLKDHESVTVGELRDLELDDGTLSSDPYGV</sequence>
<comment type="caution">
    <text evidence="1">The sequence shown here is derived from an EMBL/GenBank/DDBJ whole genome shotgun (WGS) entry which is preliminary data.</text>
</comment>
<organism evidence="1 2">
    <name type="scientific">Haloarcula terrestris</name>
    <dbReference type="NCBI Taxonomy" id="2950533"/>
    <lineage>
        <taxon>Archaea</taxon>
        <taxon>Methanobacteriati</taxon>
        <taxon>Methanobacteriota</taxon>
        <taxon>Stenosarchaea group</taxon>
        <taxon>Halobacteria</taxon>
        <taxon>Halobacteriales</taxon>
        <taxon>Haloarculaceae</taxon>
        <taxon>Haloarcula</taxon>
    </lineage>
</organism>
<dbReference type="Proteomes" id="UP001253439">
    <property type="component" value="Unassembled WGS sequence"/>
</dbReference>
<reference evidence="1 2" key="1">
    <citation type="submission" date="2022-06" db="EMBL/GenBank/DDBJ databases">
        <title>Haloarcula sp. a new haloarchaeum isolate from saline soil.</title>
        <authorList>
            <person name="Strakova D."/>
            <person name="Galisteo C."/>
            <person name="Sanchez-Porro C."/>
            <person name="Ventosa A."/>
        </authorList>
    </citation>
    <scope>NUCLEOTIDE SEQUENCE [LARGE SCALE GENOMIC DNA]</scope>
    <source>
        <strain evidence="1 2">S1AR25-5A</strain>
    </source>
</reference>
<accession>A0AAE4JHF1</accession>
<proteinExistence type="predicted"/>